<dbReference type="GO" id="GO:0016126">
    <property type="term" value="P:sterol biosynthetic process"/>
    <property type="evidence" value="ECO:0007669"/>
    <property type="project" value="InterPro"/>
</dbReference>
<accession>A0A8R7TUF5</accession>
<dbReference type="Proteomes" id="UP000015106">
    <property type="component" value="Chromosome 3"/>
</dbReference>
<evidence type="ECO:0000313" key="2">
    <source>
        <dbReference type="Proteomes" id="UP000015106"/>
    </source>
</evidence>
<dbReference type="Gramene" id="TuG1812G0300002310.01.T01">
    <property type="protein sequence ID" value="TuG1812G0300002310.01.T01.cds449619"/>
    <property type="gene ID" value="TuG1812G0300002310.01"/>
</dbReference>
<reference evidence="1" key="3">
    <citation type="submission" date="2022-06" db="UniProtKB">
        <authorList>
            <consortium name="EnsemblPlants"/>
        </authorList>
    </citation>
    <scope>IDENTIFICATION</scope>
</reference>
<proteinExistence type="predicted"/>
<name>A0A8R7TUF5_TRIUA</name>
<dbReference type="Pfam" id="PF01222">
    <property type="entry name" value="ERG4_ERG24"/>
    <property type="match status" value="1"/>
</dbReference>
<dbReference type="AlphaFoldDB" id="A0A8R7TUF5"/>
<keyword evidence="2" id="KW-1185">Reference proteome</keyword>
<protein>
    <submittedName>
        <fullName evidence="1">Uncharacterized protein</fullName>
    </submittedName>
</protein>
<evidence type="ECO:0000313" key="1">
    <source>
        <dbReference type="EnsemblPlants" id="TuG1812G0300002310.01.T01.cds449619"/>
    </source>
</evidence>
<organism evidence="1 2">
    <name type="scientific">Triticum urartu</name>
    <name type="common">Red wild einkorn</name>
    <name type="synonym">Crithodium urartu</name>
    <dbReference type="NCBI Taxonomy" id="4572"/>
    <lineage>
        <taxon>Eukaryota</taxon>
        <taxon>Viridiplantae</taxon>
        <taxon>Streptophyta</taxon>
        <taxon>Embryophyta</taxon>
        <taxon>Tracheophyta</taxon>
        <taxon>Spermatophyta</taxon>
        <taxon>Magnoliopsida</taxon>
        <taxon>Liliopsida</taxon>
        <taxon>Poales</taxon>
        <taxon>Poaceae</taxon>
        <taxon>BOP clade</taxon>
        <taxon>Pooideae</taxon>
        <taxon>Triticodae</taxon>
        <taxon>Triticeae</taxon>
        <taxon>Triticinae</taxon>
        <taxon>Triticum</taxon>
    </lineage>
</organism>
<dbReference type="GO" id="GO:0016628">
    <property type="term" value="F:oxidoreductase activity, acting on the CH-CH group of donors, NAD or NADP as acceptor"/>
    <property type="evidence" value="ECO:0007669"/>
    <property type="project" value="InterPro"/>
</dbReference>
<dbReference type="GO" id="GO:0016020">
    <property type="term" value="C:membrane"/>
    <property type="evidence" value="ECO:0007669"/>
    <property type="project" value="InterPro"/>
</dbReference>
<dbReference type="InterPro" id="IPR001171">
    <property type="entry name" value="ERG24_DHCR-like"/>
</dbReference>
<dbReference type="EnsemblPlants" id="TuG1812G0300002310.01.T01">
    <property type="protein sequence ID" value="TuG1812G0300002310.01.T01.cds449619"/>
    <property type="gene ID" value="TuG1812G0300002310.01"/>
</dbReference>
<reference evidence="1" key="2">
    <citation type="submission" date="2018-03" db="EMBL/GenBank/DDBJ databases">
        <title>The Triticum urartu genome reveals the dynamic nature of wheat genome evolution.</title>
        <authorList>
            <person name="Ling H."/>
            <person name="Ma B."/>
            <person name="Shi X."/>
            <person name="Liu H."/>
            <person name="Dong L."/>
            <person name="Sun H."/>
            <person name="Cao Y."/>
            <person name="Gao Q."/>
            <person name="Zheng S."/>
            <person name="Li Y."/>
            <person name="Yu Y."/>
            <person name="Du H."/>
            <person name="Qi M."/>
            <person name="Li Y."/>
            <person name="Yu H."/>
            <person name="Cui Y."/>
            <person name="Wang N."/>
            <person name="Chen C."/>
            <person name="Wu H."/>
            <person name="Zhao Y."/>
            <person name="Zhang J."/>
            <person name="Li Y."/>
            <person name="Zhou W."/>
            <person name="Zhang B."/>
            <person name="Hu W."/>
            <person name="Eijk M."/>
            <person name="Tang J."/>
            <person name="Witsenboer H."/>
            <person name="Zhao S."/>
            <person name="Li Z."/>
            <person name="Zhang A."/>
            <person name="Wang D."/>
            <person name="Liang C."/>
        </authorList>
    </citation>
    <scope>NUCLEOTIDE SEQUENCE [LARGE SCALE GENOMIC DNA]</scope>
    <source>
        <strain evidence="1">cv. G1812</strain>
    </source>
</reference>
<sequence length="48" mass="6127">MWREKRDEERCSEKYKDIWEEYWLVPWRILPYVYWLATEPEGHAVLLL</sequence>
<reference evidence="2" key="1">
    <citation type="journal article" date="2013" name="Nature">
        <title>Draft genome of the wheat A-genome progenitor Triticum urartu.</title>
        <authorList>
            <person name="Ling H.Q."/>
            <person name="Zhao S."/>
            <person name="Liu D."/>
            <person name="Wang J."/>
            <person name="Sun H."/>
            <person name="Zhang C."/>
            <person name="Fan H."/>
            <person name="Li D."/>
            <person name="Dong L."/>
            <person name="Tao Y."/>
            <person name="Gao C."/>
            <person name="Wu H."/>
            <person name="Li Y."/>
            <person name="Cui Y."/>
            <person name="Guo X."/>
            <person name="Zheng S."/>
            <person name="Wang B."/>
            <person name="Yu K."/>
            <person name="Liang Q."/>
            <person name="Yang W."/>
            <person name="Lou X."/>
            <person name="Chen J."/>
            <person name="Feng M."/>
            <person name="Jian J."/>
            <person name="Zhang X."/>
            <person name="Luo G."/>
            <person name="Jiang Y."/>
            <person name="Liu J."/>
            <person name="Wang Z."/>
            <person name="Sha Y."/>
            <person name="Zhang B."/>
            <person name="Wu H."/>
            <person name="Tang D."/>
            <person name="Shen Q."/>
            <person name="Xue P."/>
            <person name="Zou S."/>
            <person name="Wang X."/>
            <person name="Liu X."/>
            <person name="Wang F."/>
            <person name="Yang Y."/>
            <person name="An X."/>
            <person name="Dong Z."/>
            <person name="Zhang K."/>
            <person name="Zhang X."/>
            <person name="Luo M.C."/>
            <person name="Dvorak J."/>
            <person name="Tong Y."/>
            <person name="Wang J."/>
            <person name="Yang H."/>
            <person name="Li Z."/>
            <person name="Wang D."/>
            <person name="Zhang A."/>
            <person name="Wang J."/>
        </authorList>
    </citation>
    <scope>NUCLEOTIDE SEQUENCE</scope>
    <source>
        <strain evidence="2">cv. G1812</strain>
    </source>
</reference>